<dbReference type="AlphaFoldDB" id="A0A7X9X5I9"/>
<comment type="caution">
    <text evidence="2">The sequence shown here is derived from an EMBL/GenBank/DDBJ whole genome shotgun (WGS) entry which is preliminary data.</text>
</comment>
<sequence>MVVLCLGRFVFSMSTALFHELQRKRNWKYAKNSRVGARDAGQFNGPGDDLITLTGVIAPGQVGSAESLDMLTDMADAGAGYVLVDMLGNVHGVFIISSLDETQTYHDVIGIAQKIEFTLTLERADDLTLAGAAAASGAAATGTQTAGSLDAVPVPDAPAYVKSKKG</sequence>
<dbReference type="Pfam" id="PF06995">
    <property type="entry name" value="Phage_P2_GpU"/>
    <property type="match status" value="1"/>
</dbReference>
<dbReference type="PIRSF" id="PIRSF029208">
    <property type="entry name" value="Phage_tail_GPU"/>
    <property type="match status" value="1"/>
</dbReference>
<dbReference type="InterPro" id="IPR016912">
    <property type="entry name" value="Phage_P2_GpU"/>
</dbReference>
<dbReference type="RefSeq" id="WP_169498034.1">
    <property type="nucleotide sequence ID" value="NZ_JABBFZ010000006.1"/>
</dbReference>
<gene>
    <name evidence="2" type="ORF">HHL14_13110</name>
</gene>
<dbReference type="Proteomes" id="UP000583127">
    <property type="component" value="Unassembled WGS sequence"/>
</dbReference>
<dbReference type="EMBL" id="JABBFZ010000006">
    <property type="protein sequence ID" value="NML31773.1"/>
    <property type="molecule type" value="Genomic_DNA"/>
</dbReference>
<name>A0A7X9X5I9_9BURK</name>
<evidence type="ECO:0000256" key="1">
    <source>
        <dbReference type="SAM" id="MobiDB-lite"/>
    </source>
</evidence>
<accession>A0A7X9X5I9</accession>
<organism evidence="2 3">
    <name type="scientific">Paraburkholderia antibiotica</name>
    <dbReference type="NCBI Taxonomy" id="2728839"/>
    <lineage>
        <taxon>Bacteria</taxon>
        <taxon>Pseudomonadati</taxon>
        <taxon>Pseudomonadota</taxon>
        <taxon>Betaproteobacteria</taxon>
        <taxon>Burkholderiales</taxon>
        <taxon>Burkholderiaceae</taxon>
        <taxon>Paraburkholderia</taxon>
    </lineage>
</organism>
<protein>
    <submittedName>
        <fullName evidence="2">Phage tail protein</fullName>
    </submittedName>
</protein>
<proteinExistence type="predicted"/>
<feature type="region of interest" description="Disordered" evidence="1">
    <location>
        <begin position="140"/>
        <end position="166"/>
    </location>
</feature>
<evidence type="ECO:0000313" key="2">
    <source>
        <dbReference type="EMBL" id="NML31773.1"/>
    </source>
</evidence>
<dbReference type="InterPro" id="IPR009734">
    <property type="entry name" value="Myoviridae_GpU"/>
</dbReference>
<evidence type="ECO:0000313" key="3">
    <source>
        <dbReference type="Proteomes" id="UP000583127"/>
    </source>
</evidence>
<keyword evidence="3" id="KW-1185">Reference proteome</keyword>
<reference evidence="2 3" key="1">
    <citation type="submission" date="2020-04" db="EMBL/GenBank/DDBJ databases">
        <title>Paraburkholderia sp. G-4-1-8 isolated from soil.</title>
        <authorList>
            <person name="Dahal R.H."/>
        </authorList>
    </citation>
    <scope>NUCLEOTIDE SEQUENCE [LARGE SCALE GENOMIC DNA]</scope>
    <source>
        <strain evidence="2 3">G-4-1-8</strain>
    </source>
</reference>